<dbReference type="EMBL" id="JAKZHW010000001">
    <property type="protein sequence ID" value="MCH8616376.1"/>
    <property type="molecule type" value="Genomic_DNA"/>
</dbReference>
<keyword evidence="3" id="KW-1185">Reference proteome</keyword>
<dbReference type="Proteomes" id="UP001203058">
    <property type="component" value="Unassembled WGS sequence"/>
</dbReference>
<protein>
    <submittedName>
        <fullName evidence="2">DUF3667 domain-containing protein</fullName>
    </submittedName>
</protein>
<keyword evidence="1" id="KW-0472">Membrane</keyword>
<organism evidence="2 3">
    <name type="scientific">Sphingomonas telluris</name>
    <dbReference type="NCBI Taxonomy" id="2907998"/>
    <lineage>
        <taxon>Bacteria</taxon>
        <taxon>Pseudomonadati</taxon>
        <taxon>Pseudomonadota</taxon>
        <taxon>Alphaproteobacteria</taxon>
        <taxon>Sphingomonadales</taxon>
        <taxon>Sphingomonadaceae</taxon>
        <taxon>Sphingomonas</taxon>
    </lineage>
</organism>
<evidence type="ECO:0000313" key="2">
    <source>
        <dbReference type="EMBL" id="MCH8616376.1"/>
    </source>
</evidence>
<dbReference type="InterPro" id="IPR022134">
    <property type="entry name" value="DUF3667"/>
</dbReference>
<feature type="transmembrane region" description="Helical" evidence="1">
    <location>
        <begin position="314"/>
        <end position="341"/>
    </location>
</feature>
<comment type="caution">
    <text evidence="2">The sequence shown here is derived from an EMBL/GenBank/DDBJ whole genome shotgun (WGS) entry which is preliminary data.</text>
</comment>
<dbReference type="Pfam" id="PF12412">
    <property type="entry name" value="DUF3667"/>
    <property type="match status" value="1"/>
</dbReference>
<accession>A0ABS9VN24</accession>
<sequence length="342" mass="38345">MPDLEAIGDAATGAVLAGAVERAGRKGDGHTHESACLNCGTQLSGEFCYVCGQRAHVHRSLSAFFHDLLHGVFHFEGKIWTTLPMLIWKPGQLTRGYIDGQRARYVSPIALFLFCVFLMFAVVSATGLGEIPEQVKADVATQVKDHEATLTRQQAERAQREKADRSTVGIDAEIAQTRRELDGLKRLQARGIEGSAVQVSDDMPGWFRSAVEHALKNPELVLYKLKSNAYKFSWALIPLSVPFVWLLFPFSRRFRLYDHTVFVTYSLCFMLLLLMVGTLLDFVAPSIASLLWFVPPIHMYRQLRGTYELSRWGAIWRATLLTLFAFVAAMLFLIVLVAMGLF</sequence>
<reference evidence="2 3" key="1">
    <citation type="submission" date="2022-03" db="EMBL/GenBank/DDBJ databases">
        <authorList>
            <person name="Jo J.-H."/>
            <person name="Im W.-T."/>
        </authorList>
    </citation>
    <scope>NUCLEOTIDE SEQUENCE [LARGE SCALE GENOMIC DNA]</scope>
    <source>
        <strain evidence="2 3">SM33</strain>
    </source>
</reference>
<proteinExistence type="predicted"/>
<keyword evidence="1" id="KW-0812">Transmembrane</keyword>
<gene>
    <name evidence="2" type="ORF">LZ016_09725</name>
</gene>
<feature type="transmembrane region" description="Helical" evidence="1">
    <location>
        <begin position="262"/>
        <end position="294"/>
    </location>
</feature>
<feature type="transmembrane region" description="Helical" evidence="1">
    <location>
        <begin position="105"/>
        <end position="128"/>
    </location>
</feature>
<feature type="transmembrane region" description="Helical" evidence="1">
    <location>
        <begin position="232"/>
        <end position="250"/>
    </location>
</feature>
<keyword evidence="1" id="KW-1133">Transmembrane helix</keyword>
<dbReference type="RefSeq" id="WP_241447178.1">
    <property type="nucleotide sequence ID" value="NZ_JAKZHW010000001.1"/>
</dbReference>
<evidence type="ECO:0000313" key="3">
    <source>
        <dbReference type="Proteomes" id="UP001203058"/>
    </source>
</evidence>
<name>A0ABS9VN24_9SPHN</name>
<evidence type="ECO:0000256" key="1">
    <source>
        <dbReference type="SAM" id="Phobius"/>
    </source>
</evidence>